<name>A0ABS6E2D7_9FIRM</name>
<dbReference type="RefSeq" id="WP_216516808.1">
    <property type="nucleotide sequence ID" value="NZ_JAHLPM010000002.1"/>
</dbReference>
<proteinExistence type="inferred from homology"/>
<keyword evidence="4" id="KW-0732">Signal</keyword>
<dbReference type="EMBL" id="JAHLPM010000002">
    <property type="protein sequence ID" value="MBU5437075.1"/>
    <property type="molecule type" value="Genomic_DNA"/>
</dbReference>
<dbReference type="InterPro" id="IPR030678">
    <property type="entry name" value="Peptide/Ni-bd"/>
</dbReference>
<dbReference type="PANTHER" id="PTHR30290">
    <property type="entry name" value="PERIPLASMIC BINDING COMPONENT OF ABC TRANSPORTER"/>
    <property type="match status" value="1"/>
</dbReference>
<gene>
    <name evidence="6" type="ORF">KQI42_03575</name>
</gene>
<keyword evidence="3" id="KW-0813">Transport</keyword>
<dbReference type="PANTHER" id="PTHR30290:SF10">
    <property type="entry name" value="PERIPLASMIC OLIGOPEPTIDE-BINDING PROTEIN-RELATED"/>
    <property type="match status" value="1"/>
</dbReference>
<dbReference type="Pfam" id="PF00496">
    <property type="entry name" value="SBP_bac_5"/>
    <property type="match status" value="1"/>
</dbReference>
<dbReference type="InterPro" id="IPR039424">
    <property type="entry name" value="SBP_5"/>
</dbReference>
<evidence type="ECO:0000256" key="1">
    <source>
        <dbReference type="ARBA" id="ARBA00004196"/>
    </source>
</evidence>
<protein>
    <submittedName>
        <fullName evidence="6">Peptide ABC transporter substrate-binding protein</fullName>
    </submittedName>
</protein>
<keyword evidence="7" id="KW-1185">Reference proteome</keyword>
<feature type="domain" description="Solute-binding protein family 5" evidence="5">
    <location>
        <begin position="90"/>
        <end position="477"/>
    </location>
</feature>
<dbReference type="PROSITE" id="PS51257">
    <property type="entry name" value="PROKAR_LIPOPROTEIN"/>
    <property type="match status" value="1"/>
</dbReference>
<sequence length="555" mass="62808">MTKKFLIIGLCIVMVLTMITGCSKKTDAPSLGENFEESNDMKSKKPTKFIYRISSDPPTLDPQVNNKSVGNTINSVLFEGLIGEDENLDIEAGVAEKWDISDDGIFYTFYLRKDAKWSDGQSIITKDFLYSWKRALNPEYAVKLSNEFFYIKNAEEYYKGEKEFSDVGIQMVDDYTIKIELSNPVPEDEMLSRFTSKVFYPLREDIIEANPDDWTLHPETCISNGPFKMKSYKMNEEIVMVKDENYWNRENKGKVDELCFVFISDGTTTLRAFESGDIDGFSGVPSEEVPRLKMESDEFHIIPALSFSYFALNVTKPPIDNPKVREALVLAIDKQKVVEASVSGLSKPATGIVPYGLVVNGVDFREEGDRNGDILPVNGDIERAKAALAEAGYPDGQGFPKIEYLYNASPGNKQTAEILQEMWKKNLNIDVELVNVEYKVESERRHSGDFQLARSAWNGDRFPISFLQIFATGNANNNPQYSNPKYDELIKEIRAESDIFKRNVLLHKAEEMALADYIVCPISYGSSTLLIKNKVKDLKITPTGGVIFDYVYIDE</sequence>
<evidence type="ECO:0000313" key="6">
    <source>
        <dbReference type="EMBL" id="MBU5437075.1"/>
    </source>
</evidence>
<dbReference type="PIRSF" id="PIRSF002741">
    <property type="entry name" value="MppA"/>
    <property type="match status" value="1"/>
</dbReference>
<accession>A0ABS6E2D7</accession>
<evidence type="ECO:0000313" key="7">
    <source>
        <dbReference type="Proteomes" id="UP000749471"/>
    </source>
</evidence>
<evidence type="ECO:0000256" key="3">
    <source>
        <dbReference type="ARBA" id="ARBA00022448"/>
    </source>
</evidence>
<dbReference type="Proteomes" id="UP000749471">
    <property type="component" value="Unassembled WGS sequence"/>
</dbReference>
<comment type="subcellular location">
    <subcellularLocation>
        <location evidence="1">Cell envelope</location>
    </subcellularLocation>
</comment>
<evidence type="ECO:0000256" key="2">
    <source>
        <dbReference type="ARBA" id="ARBA00005695"/>
    </source>
</evidence>
<comment type="similarity">
    <text evidence="2">Belongs to the bacterial solute-binding protein 5 family.</text>
</comment>
<evidence type="ECO:0000259" key="5">
    <source>
        <dbReference type="Pfam" id="PF00496"/>
    </source>
</evidence>
<reference evidence="6 7" key="1">
    <citation type="submission" date="2021-06" db="EMBL/GenBank/DDBJ databases">
        <authorList>
            <person name="Sun Q."/>
            <person name="Li D."/>
        </authorList>
    </citation>
    <scope>NUCLEOTIDE SEQUENCE [LARGE SCALE GENOMIC DNA]</scope>
    <source>
        <strain evidence="6 7">MSJ-40</strain>
    </source>
</reference>
<dbReference type="InterPro" id="IPR000914">
    <property type="entry name" value="SBP_5_dom"/>
</dbReference>
<dbReference type="CDD" id="cd08504">
    <property type="entry name" value="PBP2_OppA"/>
    <property type="match status" value="1"/>
</dbReference>
<organism evidence="6 7">
    <name type="scientific">Tissierella simiarum</name>
    <dbReference type="NCBI Taxonomy" id="2841534"/>
    <lineage>
        <taxon>Bacteria</taxon>
        <taxon>Bacillati</taxon>
        <taxon>Bacillota</taxon>
        <taxon>Tissierellia</taxon>
        <taxon>Tissierellales</taxon>
        <taxon>Tissierellaceae</taxon>
        <taxon>Tissierella</taxon>
    </lineage>
</organism>
<comment type="caution">
    <text evidence="6">The sequence shown here is derived from an EMBL/GenBank/DDBJ whole genome shotgun (WGS) entry which is preliminary data.</text>
</comment>
<evidence type="ECO:0000256" key="4">
    <source>
        <dbReference type="ARBA" id="ARBA00022729"/>
    </source>
</evidence>